<feature type="chain" id="PRO_5045946571" description="F-box domain-containing protein" evidence="1">
    <location>
        <begin position="20"/>
        <end position="534"/>
    </location>
</feature>
<comment type="caution">
    <text evidence="2">The sequence shown here is derived from an EMBL/GenBank/DDBJ whole genome shotgun (WGS) entry which is preliminary data.</text>
</comment>
<evidence type="ECO:0000256" key="1">
    <source>
        <dbReference type="SAM" id="SignalP"/>
    </source>
</evidence>
<keyword evidence="1" id="KW-0732">Signal</keyword>
<keyword evidence="3" id="KW-1185">Reference proteome</keyword>
<evidence type="ECO:0000313" key="3">
    <source>
        <dbReference type="Proteomes" id="UP000774617"/>
    </source>
</evidence>
<organism evidence="2 3">
    <name type="scientific">Macrophomina phaseolina</name>
    <dbReference type="NCBI Taxonomy" id="35725"/>
    <lineage>
        <taxon>Eukaryota</taxon>
        <taxon>Fungi</taxon>
        <taxon>Dikarya</taxon>
        <taxon>Ascomycota</taxon>
        <taxon>Pezizomycotina</taxon>
        <taxon>Dothideomycetes</taxon>
        <taxon>Dothideomycetes incertae sedis</taxon>
        <taxon>Botryosphaeriales</taxon>
        <taxon>Botryosphaeriaceae</taxon>
        <taxon>Macrophomina</taxon>
    </lineage>
</organism>
<protein>
    <recommendedName>
        <fullName evidence="4">F-box domain-containing protein</fullName>
    </recommendedName>
</protein>
<reference evidence="2 3" key="1">
    <citation type="journal article" date="2021" name="Nat. Commun.">
        <title>Genetic determinants of endophytism in the Arabidopsis root mycobiome.</title>
        <authorList>
            <person name="Mesny F."/>
            <person name="Miyauchi S."/>
            <person name="Thiergart T."/>
            <person name="Pickel B."/>
            <person name="Atanasova L."/>
            <person name="Karlsson M."/>
            <person name="Huettel B."/>
            <person name="Barry K.W."/>
            <person name="Haridas S."/>
            <person name="Chen C."/>
            <person name="Bauer D."/>
            <person name="Andreopoulos W."/>
            <person name="Pangilinan J."/>
            <person name="LaButti K."/>
            <person name="Riley R."/>
            <person name="Lipzen A."/>
            <person name="Clum A."/>
            <person name="Drula E."/>
            <person name="Henrissat B."/>
            <person name="Kohler A."/>
            <person name="Grigoriev I.V."/>
            <person name="Martin F.M."/>
            <person name="Hacquard S."/>
        </authorList>
    </citation>
    <scope>NUCLEOTIDE SEQUENCE [LARGE SCALE GENOMIC DNA]</scope>
    <source>
        <strain evidence="2 3">MPI-SDFR-AT-0080</strain>
    </source>
</reference>
<feature type="signal peptide" evidence="1">
    <location>
        <begin position="1"/>
        <end position="19"/>
    </location>
</feature>
<name>A0ABQ8FZA5_9PEZI</name>
<dbReference type="Proteomes" id="UP000774617">
    <property type="component" value="Unassembled WGS sequence"/>
</dbReference>
<proteinExistence type="predicted"/>
<sequence length="534" mass="59882">MSQPPLLALPVELLSLITAYLPNSSIKSLRLACRFLSHSCPFRLSRVFLSPNPTNLSAFLDIAAHPTLRTRIKEIIWDDALLLPYISANHYANEYAFDHASSPDPLHSKEPVYAAARASLWGSPDTAPMNAMTALNVYRTLYLAPQHAIIAAGADAAALRTGLRAFTNLERVTVTADAWGPCWLLPRHETPFARSLPAGFWMPLPRAWHGDVVGRHRRNAAVGMALGEPWDWEHHLGARPWADERACFRAFPIVVSELLALQAERPAHRVRELVVDVNRAANGLHHAFFAAPHESAGDFLSAVRLFASVPLTRLDLALNAYCDQAMYQGVVASSWHCFGPDLRKALEGLANLQHFSLSSTFVSAEDRDASYLTEERPAALDEWLPVERWPNLKFLGLARLVVDTEALVRFLLALPRTIGQVELDTVAPSTSMWDLMWRLRREVVQGDGTWAQERPRVVVMEEMAQATKFPGKPRRLRALVDEEVNDFLYQDPAETEDGKRFPCPFEENMTPVGISDGMWYVLDDYDPDWVIPET</sequence>
<dbReference type="EMBL" id="JAGTJR010000034">
    <property type="protein sequence ID" value="KAH7036832.1"/>
    <property type="molecule type" value="Genomic_DNA"/>
</dbReference>
<accession>A0ABQ8FZA5</accession>
<gene>
    <name evidence="2" type="ORF">B0J12DRAFT_264094</name>
</gene>
<evidence type="ECO:0008006" key="4">
    <source>
        <dbReference type="Google" id="ProtNLM"/>
    </source>
</evidence>
<evidence type="ECO:0000313" key="2">
    <source>
        <dbReference type="EMBL" id="KAH7036832.1"/>
    </source>
</evidence>